<evidence type="ECO:0000313" key="2">
    <source>
        <dbReference type="Proteomes" id="UP001652620"/>
    </source>
</evidence>
<dbReference type="Proteomes" id="UP001652620">
    <property type="component" value="Chromosome 6"/>
</dbReference>
<proteinExistence type="predicted"/>
<dbReference type="RefSeq" id="XP_049317027.1">
    <property type="nucleotide sequence ID" value="XM_049461070.1"/>
</dbReference>
<organism evidence="2 3">
    <name type="scientific">Bactrocera dorsalis</name>
    <name type="common">Oriental fruit fly</name>
    <name type="synonym">Dacus dorsalis</name>
    <dbReference type="NCBI Taxonomy" id="27457"/>
    <lineage>
        <taxon>Eukaryota</taxon>
        <taxon>Metazoa</taxon>
        <taxon>Ecdysozoa</taxon>
        <taxon>Arthropoda</taxon>
        <taxon>Hexapoda</taxon>
        <taxon>Insecta</taxon>
        <taxon>Pterygota</taxon>
        <taxon>Neoptera</taxon>
        <taxon>Endopterygota</taxon>
        <taxon>Diptera</taxon>
        <taxon>Brachycera</taxon>
        <taxon>Muscomorpha</taxon>
        <taxon>Tephritoidea</taxon>
        <taxon>Tephritidae</taxon>
        <taxon>Bactrocera</taxon>
        <taxon>Bactrocera</taxon>
    </lineage>
</organism>
<feature type="domain" description="Integrase catalytic" evidence="1">
    <location>
        <begin position="310"/>
        <end position="503"/>
    </location>
</feature>
<dbReference type="RefSeq" id="XP_049317016.1">
    <property type="nucleotide sequence ID" value="XM_049461059.1"/>
</dbReference>
<dbReference type="InterPro" id="IPR012337">
    <property type="entry name" value="RNaseH-like_sf"/>
</dbReference>
<dbReference type="RefSeq" id="XP_049317015.1">
    <property type="nucleotide sequence ID" value="XM_049461058.1"/>
</dbReference>
<evidence type="ECO:0000313" key="5">
    <source>
        <dbReference type="RefSeq" id="XP_049317017.1"/>
    </source>
</evidence>
<reference evidence="3 4" key="1">
    <citation type="submission" date="2025-05" db="UniProtKB">
        <authorList>
            <consortium name="RefSeq"/>
        </authorList>
    </citation>
    <scope>IDENTIFICATION</scope>
    <source>
        <tissue evidence="3 4">Adult</tissue>
    </source>
</reference>
<sequence>MVQKHLNMTKCKLYMWSDSEIVLAWLEKPPHAWKTYISNRTSQILDLVGSATWRHVASADNPADLGTRGCKPLHLATTTLWWNGPRWLIESPDSWPQSPTRNIIAPEGRKIATFHTLLDDTDILERFSSFPRALRVVAYMFKFIEQLKGKVKGSHNFPCNTVTHLELQKAKVALIAYTQARYFNRDISVLRESKPIDKKSSLLVLNPFLDTKGLLRANGRLANSSLTYNERHPIIIPERSPFATLFLHYIHTLMLHAEHRLMQQMVRQEYYIPRLKPQIKKCIFTCKICTMHKQKMRTQIMAALPPERCNFALPFTTTGVDFAGPFQVKASMLRSPTLMKGYVAVFVCFTTKAVHLELCSNLTTDAFLAAFARFVARRGYPSKIMSDNGKTFIGAQRATEKQFVNFLKQVSPDIVQKYAPQGINWQFIPPSAPHMGGLWESAVKSFKSHFKRVAGNYKFNYEEFTTLLNRIEAVLNSRPLTVLSQDPSDFTALTPGHFLKGAPILAIPEPGVESLSLLNRWERIKILHHDFSRRWKDEYIKDLHKRYRWKTPEQPPKLGDCVLIHDDCLPPTEWRLGRIEKLHYGSDGHIRVVDLRTQNGTLTRPLVKLCFLPTTDNRESENRKNKPILSCPNQLIK</sequence>
<name>A0ABM3K6A1_BACDO</name>
<evidence type="ECO:0000313" key="16">
    <source>
        <dbReference type="RefSeq" id="XP_049317030.1"/>
    </source>
</evidence>
<dbReference type="RefSeq" id="XP_049317031.1">
    <property type="nucleotide sequence ID" value="XM_049461074.1"/>
</dbReference>
<evidence type="ECO:0000313" key="4">
    <source>
        <dbReference type="RefSeq" id="XP_049317016.1"/>
    </source>
</evidence>
<dbReference type="RefSeq" id="XP_049317022.1">
    <property type="nucleotide sequence ID" value="XM_049461065.1"/>
</dbReference>
<dbReference type="InterPro" id="IPR040676">
    <property type="entry name" value="DUF5641"/>
</dbReference>
<dbReference type="Pfam" id="PF18701">
    <property type="entry name" value="DUF5641"/>
    <property type="match status" value="1"/>
</dbReference>
<evidence type="ECO:0000313" key="14">
    <source>
        <dbReference type="RefSeq" id="XP_049317028.1"/>
    </source>
</evidence>
<evidence type="ECO:0000313" key="7">
    <source>
        <dbReference type="RefSeq" id="XP_049317019.1"/>
    </source>
</evidence>
<dbReference type="RefSeq" id="XP_049317028.1">
    <property type="nucleotide sequence ID" value="XM_049461071.1"/>
</dbReference>
<dbReference type="RefSeq" id="XP_049317029.1">
    <property type="nucleotide sequence ID" value="XM_049461072.1"/>
</dbReference>
<dbReference type="PANTHER" id="PTHR47331">
    <property type="entry name" value="PHD-TYPE DOMAIN-CONTAINING PROTEIN"/>
    <property type="match status" value="1"/>
</dbReference>
<evidence type="ECO:0000313" key="6">
    <source>
        <dbReference type="RefSeq" id="XP_049317018.1"/>
    </source>
</evidence>
<dbReference type="InterPro" id="IPR001584">
    <property type="entry name" value="Integrase_cat-core"/>
</dbReference>
<dbReference type="Pfam" id="PF17921">
    <property type="entry name" value="Integrase_H2C2"/>
    <property type="match status" value="1"/>
</dbReference>
<dbReference type="Gene3D" id="1.10.340.70">
    <property type="match status" value="1"/>
</dbReference>
<evidence type="ECO:0000313" key="18">
    <source>
        <dbReference type="RefSeq" id="XP_049317032.1"/>
    </source>
</evidence>
<dbReference type="RefSeq" id="XP_049317020.1">
    <property type="nucleotide sequence ID" value="XM_049461063.1"/>
</dbReference>
<evidence type="ECO:0000313" key="11">
    <source>
        <dbReference type="RefSeq" id="XP_049317024.1"/>
    </source>
</evidence>
<protein>
    <submittedName>
        <fullName evidence="3 4">Uncharacterized protein LOC105228290 isoform X1</fullName>
    </submittedName>
    <submittedName>
        <fullName evidence="11 12">Uncharacterized protein LOC125779789 isoform X1</fullName>
    </submittedName>
</protein>
<dbReference type="RefSeq" id="XP_049317024.1">
    <property type="nucleotide sequence ID" value="XM_049461067.1"/>
</dbReference>
<dbReference type="RefSeq" id="XP_049317032.1">
    <property type="nucleotide sequence ID" value="XM_049461075.1"/>
</dbReference>
<evidence type="ECO:0000313" key="3">
    <source>
        <dbReference type="RefSeq" id="XP_049317015.1"/>
    </source>
</evidence>
<dbReference type="PROSITE" id="PS50994">
    <property type="entry name" value="INTEGRASE"/>
    <property type="match status" value="1"/>
</dbReference>
<gene>
    <name evidence="3 4 5 6 7 8 9 10" type="primary">LOC105228290</name>
    <name evidence="11 12 13 14 15 16 17 18 19" type="synonym">LOC125779789</name>
</gene>
<evidence type="ECO:0000313" key="13">
    <source>
        <dbReference type="RefSeq" id="XP_049317027.1"/>
    </source>
</evidence>
<evidence type="ECO:0000313" key="17">
    <source>
        <dbReference type="RefSeq" id="XP_049317031.1"/>
    </source>
</evidence>
<dbReference type="RefSeq" id="XP_049317017.1">
    <property type="nucleotide sequence ID" value="XM_049461060.1"/>
</dbReference>
<evidence type="ECO:0000313" key="19">
    <source>
        <dbReference type="RefSeq" id="XP_049317033.1"/>
    </source>
</evidence>
<evidence type="ECO:0000313" key="15">
    <source>
        <dbReference type="RefSeq" id="XP_049317029.1"/>
    </source>
</evidence>
<evidence type="ECO:0000313" key="12">
    <source>
        <dbReference type="RefSeq" id="XP_049317025.1"/>
    </source>
</evidence>
<dbReference type="GeneID" id="105228290"/>
<dbReference type="RefSeq" id="XP_049317018.1">
    <property type="nucleotide sequence ID" value="XM_049461061.1"/>
</dbReference>
<accession>A0ABM3K6A1</accession>
<evidence type="ECO:0000313" key="9">
    <source>
        <dbReference type="RefSeq" id="XP_049317021.1"/>
    </source>
</evidence>
<dbReference type="SUPFAM" id="SSF53098">
    <property type="entry name" value="Ribonuclease H-like"/>
    <property type="match status" value="1"/>
</dbReference>
<dbReference type="RefSeq" id="XP_049317033.1">
    <property type="nucleotide sequence ID" value="XM_049461076.1"/>
</dbReference>
<dbReference type="InterPro" id="IPR041588">
    <property type="entry name" value="Integrase_H2C2"/>
</dbReference>
<evidence type="ECO:0000259" key="1">
    <source>
        <dbReference type="PROSITE" id="PS50994"/>
    </source>
</evidence>
<dbReference type="InterPro" id="IPR036397">
    <property type="entry name" value="RNaseH_sf"/>
</dbReference>
<dbReference type="RefSeq" id="XP_049317021.1">
    <property type="nucleotide sequence ID" value="XM_049461064.1"/>
</dbReference>
<keyword evidence="2" id="KW-1185">Reference proteome</keyword>
<dbReference type="Gene3D" id="3.30.420.10">
    <property type="entry name" value="Ribonuclease H-like superfamily/Ribonuclease H"/>
    <property type="match status" value="1"/>
</dbReference>
<dbReference type="RefSeq" id="XP_049317030.1">
    <property type="nucleotide sequence ID" value="XM_049461073.1"/>
</dbReference>
<evidence type="ECO:0000313" key="8">
    <source>
        <dbReference type="RefSeq" id="XP_049317020.1"/>
    </source>
</evidence>
<dbReference type="RefSeq" id="XP_049317025.1">
    <property type="nucleotide sequence ID" value="XM_049461068.1"/>
</dbReference>
<evidence type="ECO:0000313" key="10">
    <source>
        <dbReference type="RefSeq" id="XP_049317022.1"/>
    </source>
</evidence>
<dbReference type="RefSeq" id="XP_049317019.1">
    <property type="nucleotide sequence ID" value="XM_049461062.1"/>
</dbReference>